<feature type="transmembrane region" description="Helical" evidence="1">
    <location>
        <begin position="78"/>
        <end position="96"/>
    </location>
</feature>
<keyword evidence="3" id="KW-1185">Reference proteome</keyword>
<comment type="caution">
    <text evidence="2">The sequence shown here is derived from an EMBL/GenBank/DDBJ whole genome shotgun (WGS) entry which is preliminary data.</text>
</comment>
<feature type="transmembrane region" description="Helical" evidence="1">
    <location>
        <begin position="7"/>
        <end position="27"/>
    </location>
</feature>
<feature type="transmembrane region" description="Helical" evidence="1">
    <location>
        <begin position="204"/>
        <end position="225"/>
    </location>
</feature>
<organism evidence="2 3">
    <name type="scientific">Flavobacterium psychroterrae</name>
    <dbReference type="NCBI Taxonomy" id="2133767"/>
    <lineage>
        <taxon>Bacteria</taxon>
        <taxon>Pseudomonadati</taxon>
        <taxon>Bacteroidota</taxon>
        <taxon>Flavobacteriia</taxon>
        <taxon>Flavobacteriales</taxon>
        <taxon>Flavobacteriaceae</taxon>
        <taxon>Flavobacterium</taxon>
    </lineage>
</organism>
<feature type="transmembrane region" description="Helical" evidence="1">
    <location>
        <begin position="305"/>
        <end position="327"/>
    </location>
</feature>
<keyword evidence="1" id="KW-1133">Transmembrane helix</keyword>
<gene>
    <name evidence="2" type="ORF">KHA90_08615</name>
</gene>
<evidence type="ECO:0000256" key="1">
    <source>
        <dbReference type="SAM" id="Phobius"/>
    </source>
</evidence>
<feature type="transmembrane region" description="Helical" evidence="1">
    <location>
        <begin position="47"/>
        <end position="66"/>
    </location>
</feature>
<feature type="transmembrane region" description="Helical" evidence="1">
    <location>
        <begin position="169"/>
        <end position="192"/>
    </location>
</feature>
<keyword evidence="1" id="KW-0812">Transmembrane</keyword>
<accession>A0ABS5PB62</accession>
<feature type="transmembrane region" description="Helical" evidence="1">
    <location>
        <begin position="135"/>
        <end position="157"/>
    </location>
</feature>
<feature type="transmembrane region" description="Helical" evidence="1">
    <location>
        <begin position="378"/>
        <end position="398"/>
    </location>
</feature>
<feature type="transmembrane region" description="Helical" evidence="1">
    <location>
        <begin position="231"/>
        <end position="251"/>
    </location>
</feature>
<protein>
    <recommendedName>
        <fullName evidence="4">Cytochrome C oxidase subunit I</fullName>
    </recommendedName>
</protein>
<feature type="transmembrane region" description="Helical" evidence="1">
    <location>
        <begin position="272"/>
        <end position="293"/>
    </location>
</feature>
<sequence length="407" mass="47210">MNSQKSWIVCCFLNFLIASIMGLLMRYMHLFPLNLNYSFILHAHSHIAMLGWAYLMIYVLIVRFFIPKVKREKPFYNRLFWLTEFSVVGMMIAFPIQGYALFSIVFSTMHIILSYVFCLRIWRDSSEEKTEAQKLLFVGISCMVFSTFGVWCLGPALNMLGKQSPFYQIAIQFFLHFQFNGWFLFAVLALFLKQFEGKIDKRDFKIFFTLLITATLLTFAFPGSWYLKNGLLSWMNAFGVILQMIAFVYCCKMLKPQISIFKCNLDIPAKAVYTLAICSLFFKIAIQLLVLIPDLNEVSHQIRNLIIGFIHLTTLGIITGFLFGILIQNNLISGKSSFVRLGIKSFILGYVMTEFLLLLQGIFFYFEKGMISYYYYESIFLMSIFIITGLILILLSLFKIKKQGLIN</sequence>
<feature type="transmembrane region" description="Helical" evidence="1">
    <location>
        <begin position="102"/>
        <end position="123"/>
    </location>
</feature>
<evidence type="ECO:0000313" key="2">
    <source>
        <dbReference type="EMBL" id="MBS7231085.1"/>
    </source>
</evidence>
<feature type="transmembrane region" description="Helical" evidence="1">
    <location>
        <begin position="347"/>
        <end position="366"/>
    </location>
</feature>
<name>A0ABS5PB62_9FLAO</name>
<reference evidence="2 3" key="1">
    <citation type="journal article" date="2018" name="Int. J. Syst. Evol. Microbiol.">
        <title>Flavobacterium chryseum sp. nov. and Flavobacterium psychroterrae sp. nov., novel environmental bacteria isolated from Antarctica.</title>
        <authorList>
            <person name="Kralova S."/>
            <person name="Svec P."/>
            <person name="Busse H.J."/>
            <person name="Stankova E."/>
            <person name="Vaczi P."/>
            <person name="Sedlacek I."/>
        </authorList>
    </citation>
    <scope>NUCLEOTIDE SEQUENCE [LARGE SCALE GENOMIC DNA]</scope>
    <source>
        <strain evidence="2 3">CCM 8827</strain>
    </source>
</reference>
<keyword evidence="1" id="KW-0472">Membrane</keyword>
<evidence type="ECO:0000313" key="3">
    <source>
        <dbReference type="Proteomes" id="UP000722625"/>
    </source>
</evidence>
<dbReference type="Proteomes" id="UP000722625">
    <property type="component" value="Unassembled WGS sequence"/>
</dbReference>
<proteinExistence type="predicted"/>
<evidence type="ECO:0008006" key="4">
    <source>
        <dbReference type="Google" id="ProtNLM"/>
    </source>
</evidence>
<dbReference type="EMBL" id="JAGYVZ010000006">
    <property type="protein sequence ID" value="MBS7231085.1"/>
    <property type="molecule type" value="Genomic_DNA"/>
</dbReference>